<proteinExistence type="predicted"/>
<protein>
    <submittedName>
        <fullName evidence="1">Thiamine transporter isoform D</fullName>
    </submittedName>
</protein>
<reference evidence="1 2" key="1">
    <citation type="submission" date="2017-05" db="EMBL/GenBank/DDBJ databases">
        <title>Draft genome sequence of Elsinoe australis.</title>
        <authorList>
            <person name="Cheng Q."/>
        </authorList>
    </citation>
    <scope>NUCLEOTIDE SEQUENCE [LARGE SCALE GENOMIC DNA]</scope>
    <source>
        <strain evidence="1 2">NL1</strain>
    </source>
</reference>
<dbReference type="EMBL" id="NHZQ01000010">
    <property type="protein sequence ID" value="PSK59375.1"/>
    <property type="molecule type" value="Genomic_DNA"/>
</dbReference>
<dbReference type="Proteomes" id="UP000243723">
    <property type="component" value="Unassembled WGS sequence"/>
</dbReference>
<name>A0A2P8AFX8_9PEZI</name>
<evidence type="ECO:0000313" key="1">
    <source>
        <dbReference type="EMBL" id="PSK59375.1"/>
    </source>
</evidence>
<keyword evidence="2" id="KW-1185">Reference proteome</keyword>
<evidence type="ECO:0000313" key="2">
    <source>
        <dbReference type="Proteomes" id="UP000243723"/>
    </source>
</evidence>
<sequence length="106" mass="12508">MNENRCASQRRFHSLINKSIESGNTYWFDPVSDIDPIHITSDKNLNAAVHELHDYLSEKIETMRVSIFIAERYDLLWKLPEKYRRPGAIIGERLKIFYGAVEIRKQ</sequence>
<comment type="caution">
    <text evidence="1">The sequence shown here is derived from an EMBL/GenBank/DDBJ whole genome shotgun (WGS) entry which is preliminary data.</text>
</comment>
<accession>A0A2P8AFX8</accession>
<gene>
    <name evidence="1" type="ORF">B9Z65_3699</name>
</gene>
<dbReference type="AlphaFoldDB" id="A0A2P8AFX8"/>
<organism evidence="1 2">
    <name type="scientific">Elsinoe australis</name>
    <dbReference type="NCBI Taxonomy" id="40998"/>
    <lineage>
        <taxon>Eukaryota</taxon>
        <taxon>Fungi</taxon>
        <taxon>Dikarya</taxon>
        <taxon>Ascomycota</taxon>
        <taxon>Pezizomycotina</taxon>
        <taxon>Dothideomycetes</taxon>
        <taxon>Dothideomycetidae</taxon>
        <taxon>Myriangiales</taxon>
        <taxon>Elsinoaceae</taxon>
        <taxon>Elsinoe</taxon>
    </lineage>
</organism>